<evidence type="ECO:0000313" key="3">
    <source>
        <dbReference type="Proteomes" id="UP000053611"/>
    </source>
</evidence>
<dbReference type="RefSeq" id="XP_018276819.1">
    <property type="nucleotide sequence ID" value="XM_018419619.1"/>
</dbReference>
<dbReference type="GeneID" id="28980222"/>
<feature type="compositionally biased region" description="Low complexity" evidence="1">
    <location>
        <begin position="1"/>
        <end position="12"/>
    </location>
</feature>
<reference evidence="2 3" key="1">
    <citation type="submission" date="2015-03" db="EMBL/GenBank/DDBJ databases">
        <title>Genomics and transcriptomics of the oil-accumulating basidiomycete yeast T. oleaginosus allow insights into substrate utilization and the diverse evolutionary trajectories of mating systems in fungi.</title>
        <authorList>
            <consortium name="DOE Joint Genome Institute"/>
            <person name="Kourist R."/>
            <person name="Kracht O."/>
            <person name="Bracharz F."/>
            <person name="Lipzen A."/>
            <person name="Nolan M."/>
            <person name="Ohm R."/>
            <person name="Grigoriev I."/>
            <person name="Sun S."/>
            <person name="Heitman J."/>
            <person name="Bruck T."/>
            <person name="Nowrousian M."/>
        </authorList>
    </citation>
    <scope>NUCLEOTIDE SEQUENCE [LARGE SCALE GENOMIC DNA]</scope>
    <source>
        <strain evidence="2 3">IBC0246</strain>
    </source>
</reference>
<dbReference type="EMBL" id="KQ087236">
    <property type="protein sequence ID" value="KLT40328.1"/>
    <property type="molecule type" value="Genomic_DNA"/>
</dbReference>
<sequence>MFPCSLPVLSPSSPCPPSSPPRSSILNPRAPLRLHPRVTLKESRPKEGVVLERKPITRRHQSLLCCSSPQLRETRPSSPSVSCCRPAPSISHTHRTATCDRRALTDLHYYALHILMNTPAQFTEPTDHRVCRHSSARTTFPGAFISRLVAHFALILALALSLLSRVPGRNASHYARLLPPNAARVPVLVAPGGTHAPQA</sequence>
<feature type="region of interest" description="Disordered" evidence="1">
    <location>
        <begin position="1"/>
        <end position="28"/>
    </location>
</feature>
<accession>A0A0J0XGZ5</accession>
<gene>
    <name evidence="2" type="ORF">CC85DRAFT_156603</name>
</gene>
<name>A0A0J0XGZ5_9TREE</name>
<organism evidence="2 3">
    <name type="scientific">Cutaneotrichosporon oleaginosum</name>
    <dbReference type="NCBI Taxonomy" id="879819"/>
    <lineage>
        <taxon>Eukaryota</taxon>
        <taxon>Fungi</taxon>
        <taxon>Dikarya</taxon>
        <taxon>Basidiomycota</taxon>
        <taxon>Agaricomycotina</taxon>
        <taxon>Tremellomycetes</taxon>
        <taxon>Trichosporonales</taxon>
        <taxon>Trichosporonaceae</taxon>
        <taxon>Cutaneotrichosporon</taxon>
    </lineage>
</organism>
<keyword evidence="3" id="KW-1185">Reference proteome</keyword>
<proteinExistence type="predicted"/>
<dbReference type="AlphaFoldDB" id="A0A0J0XGZ5"/>
<evidence type="ECO:0000313" key="2">
    <source>
        <dbReference type="EMBL" id="KLT40328.1"/>
    </source>
</evidence>
<evidence type="ECO:0000256" key="1">
    <source>
        <dbReference type="SAM" id="MobiDB-lite"/>
    </source>
</evidence>
<dbReference type="Proteomes" id="UP000053611">
    <property type="component" value="Unassembled WGS sequence"/>
</dbReference>
<protein>
    <submittedName>
        <fullName evidence="2">Uncharacterized protein</fullName>
    </submittedName>
</protein>